<sequence length="728" mass="84043">MENKEQSQLQAGNVIHADKEYYRILVLTENTVIFVQLDVSRLNIVRFSTELLKYRMNLGEFEKVEWNDDYRVKKLTLDEEEEIARKAKAMERMLQSMYPAWERISSKETKPEVKALMQELGCRKTTVYKLIRLYLQSGRNRYSLVDGRKGEKNRVNDYKTGDSVRGHGDKTVANDERLEEIFQDGYQYFLKGKEAGVSLKSAYRYLVGKHYMTQEYVDGALVQKMLPLEEIPTYKRFWTYCKKQGGENGIMPLKMSAKERRNNARLLLGNSQSGCAGPGHIVEVDEVEIDMINVSTQDSRQVVGRAVMYLAIDVYSCCIVGCWVDYANNSFVGITNLLMSLFFDGREQYERYGLTAPVEVCPMGFIPQELRTDHGAEYTSEDMRRVGREIGMNIVLAPPATGSMKGLVEQSFHQFQELVRGAAAGTGVIMKKHDSRHYETACTDLDDIRRMAYRFVIYFNQHKRDGYPLTKEMIQADVPPIPASIWQYGCEYLMTPRWLTESTKKTAFFALLKTDRKFQISRRGVTYRGLFYENGEPWLLEKMWKTGKKREALPGVRYDPRSINHVYLMEDGVLHVIPLNEIREEQKSFKNMSWKEYDGLWKRKKETGKGLEAHDLEQQVSVQRDMADVIRTAKKLQNAGKNRKKDIRNARKQEQENGQISNTLADRLTAGKADVVTGLPDTGRIPEHTWDQKENITEKKTAKTVKSSETILEVLPDDFSGMEKYWGL</sequence>
<accession>A0AAE3ARS5</accession>
<gene>
    <name evidence="3" type="ORF">LKD32_11515</name>
</gene>
<dbReference type="Gene3D" id="3.30.420.10">
    <property type="entry name" value="Ribonuclease H-like superfamily/Ribonuclease H"/>
    <property type="match status" value="1"/>
</dbReference>
<dbReference type="GO" id="GO:0003676">
    <property type="term" value="F:nucleic acid binding"/>
    <property type="evidence" value="ECO:0007669"/>
    <property type="project" value="InterPro"/>
</dbReference>
<dbReference type="SUPFAM" id="SSF53098">
    <property type="entry name" value="Ribonuclease H-like"/>
    <property type="match status" value="1"/>
</dbReference>
<evidence type="ECO:0000313" key="4">
    <source>
        <dbReference type="Proteomes" id="UP001198962"/>
    </source>
</evidence>
<dbReference type="InterPro" id="IPR012337">
    <property type="entry name" value="RNaseH-like_sf"/>
</dbReference>
<evidence type="ECO:0000259" key="2">
    <source>
        <dbReference type="PROSITE" id="PS50994"/>
    </source>
</evidence>
<evidence type="ECO:0000256" key="1">
    <source>
        <dbReference type="SAM" id="MobiDB-lite"/>
    </source>
</evidence>
<dbReference type="InterPro" id="IPR001584">
    <property type="entry name" value="Integrase_cat-core"/>
</dbReference>
<keyword evidence="4" id="KW-1185">Reference proteome</keyword>
<dbReference type="GO" id="GO:0015074">
    <property type="term" value="P:DNA integration"/>
    <property type="evidence" value="ECO:0007669"/>
    <property type="project" value="InterPro"/>
</dbReference>
<organism evidence="3 4">
    <name type="scientific">Brotaphodocola catenula</name>
    <dbReference type="NCBI Taxonomy" id="2885361"/>
    <lineage>
        <taxon>Bacteria</taxon>
        <taxon>Bacillati</taxon>
        <taxon>Bacillota</taxon>
        <taxon>Clostridia</taxon>
        <taxon>Lachnospirales</taxon>
        <taxon>Lachnospiraceae</taxon>
        <taxon>Brotaphodocola</taxon>
    </lineage>
</organism>
<dbReference type="AlphaFoldDB" id="A0AAE3ARS5"/>
<dbReference type="EMBL" id="JAJEPU010000038">
    <property type="protein sequence ID" value="MCC2165490.1"/>
    <property type="molecule type" value="Genomic_DNA"/>
</dbReference>
<protein>
    <submittedName>
        <fullName evidence="3">Transposase family protein</fullName>
    </submittedName>
</protein>
<feature type="domain" description="Integrase catalytic" evidence="2">
    <location>
        <begin position="274"/>
        <end position="488"/>
    </location>
</feature>
<proteinExistence type="predicted"/>
<dbReference type="InterPro" id="IPR036397">
    <property type="entry name" value="RNaseH_sf"/>
</dbReference>
<dbReference type="PROSITE" id="PS50994">
    <property type="entry name" value="INTEGRASE"/>
    <property type="match status" value="1"/>
</dbReference>
<comment type="caution">
    <text evidence="3">The sequence shown here is derived from an EMBL/GenBank/DDBJ whole genome shotgun (WGS) entry which is preliminary data.</text>
</comment>
<dbReference type="Proteomes" id="UP001198962">
    <property type="component" value="Unassembled WGS sequence"/>
</dbReference>
<name>A0AAE3ARS5_9FIRM</name>
<reference evidence="3" key="1">
    <citation type="submission" date="2021-10" db="EMBL/GenBank/DDBJ databases">
        <title>Anaerobic single-cell dispensing facilitates the cultivation of human gut bacteria.</title>
        <authorList>
            <person name="Afrizal A."/>
        </authorList>
    </citation>
    <scope>NUCLEOTIDE SEQUENCE</scope>
    <source>
        <strain evidence="3">CLA-AA-H274</strain>
    </source>
</reference>
<feature type="region of interest" description="Disordered" evidence="1">
    <location>
        <begin position="636"/>
        <end position="662"/>
    </location>
</feature>
<dbReference type="RefSeq" id="WP_308451782.1">
    <property type="nucleotide sequence ID" value="NZ_JAJEPU010000038.1"/>
</dbReference>
<evidence type="ECO:0000313" key="3">
    <source>
        <dbReference type="EMBL" id="MCC2165490.1"/>
    </source>
</evidence>